<evidence type="ECO:0000313" key="2">
    <source>
        <dbReference type="Proteomes" id="UP000230886"/>
    </source>
</evidence>
<dbReference type="EMBL" id="NOVD01000101">
    <property type="protein sequence ID" value="PCK21649.1"/>
    <property type="molecule type" value="Genomic_DNA"/>
</dbReference>
<dbReference type="Proteomes" id="UP000230886">
    <property type="component" value="Unassembled WGS sequence"/>
</dbReference>
<comment type="caution">
    <text evidence="1">The sequence shown here is derived from an EMBL/GenBank/DDBJ whole genome shotgun (WGS) entry which is preliminary data.</text>
</comment>
<sequence>MFGFAGARPKGHAAGEAGKIGRNWGVLRKRRDVHPEDWIIVPRPLLPEDVSDLGQALPAMQRPTAAMLIYPPALEKADTVAGRRGRRRKTVITTESGGGVQVWSSWLQSLQHELWHACEAEHSELHALLLALDAEIVTADGALAKYPAMIAAARQGADTAGKIEVDSTPRSDAEAADAEHIRLDRRRRDRDYEVAQARAAVDTAEKERIELVGRIRELLDRRRYVWQVLLCRVGFLVEHYNRRANVYLTATRMRVRSEVPLLDRPVWAHIEAIAPAPVLVNMELIEQTDAA</sequence>
<proteinExistence type="predicted"/>
<name>A0A2A5IXD3_RHOSG</name>
<dbReference type="AlphaFoldDB" id="A0A2A5IXD3"/>
<gene>
    <name evidence="1" type="ORF">CHR55_33695</name>
</gene>
<dbReference type="RefSeq" id="WP_099699141.1">
    <property type="nucleotide sequence ID" value="NZ_NOVD01000101.1"/>
</dbReference>
<accession>A0A2A5IXD3</accession>
<reference evidence="1 2" key="1">
    <citation type="submission" date="2017-07" db="EMBL/GenBank/DDBJ databases">
        <title>Draft sequence of Rhodococcus enclensis 23b-28.</title>
        <authorList>
            <person name="Besaury L."/>
            <person name="Sancelme M."/>
            <person name="Amato P."/>
            <person name="Lallement A."/>
            <person name="Delort A.-M."/>
        </authorList>
    </citation>
    <scope>NUCLEOTIDE SEQUENCE [LARGE SCALE GENOMIC DNA]</scope>
    <source>
        <strain evidence="1 2">23b-28</strain>
    </source>
</reference>
<organism evidence="1 2">
    <name type="scientific">Rhodococcus qingshengii</name>
    <dbReference type="NCBI Taxonomy" id="334542"/>
    <lineage>
        <taxon>Bacteria</taxon>
        <taxon>Bacillati</taxon>
        <taxon>Actinomycetota</taxon>
        <taxon>Actinomycetes</taxon>
        <taxon>Mycobacteriales</taxon>
        <taxon>Nocardiaceae</taxon>
        <taxon>Rhodococcus</taxon>
        <taxon>Rhodococcus erythropolis group</taxon>
    </lineage>
</organism>
<protein>
    <submittedName>
        <fullName evidence="1">Uncharacterized protein</fullName>
    </submittedName>
</protein>
<evidence type="ECO:0000313" key="1">
    <source>
        <dbReference type="EMBL" id="PCK21649.1"/>
    </source>
</evidence>